<evidence type="ECO:0000256" key="1">
    <source>
        <dbReference type="SAM" id="MobiDB-lite"/>
    </source>
</evidence>
<comment type="caution">
    <text evidence="2">The sequence shown here is derived from an EMBL/GenBank/DDBJ whole genome shotgun (WGS) entry which is preliminary data.</text>
</comment>
<dbReference type="Proteomes" id="UP000259610">
    <property type="component" value="Unassembled WGS sequence"/>
</dbReference>
<dbReference type="EMBL" id="DMAN01000134">
    <property type="protein sequence ID" value="HAE26757.1"/>
    <property type="molecule type" value="Genomic_DNA"/>
</dbReference>
<dbReference type="RefSeq" id="WP_272987775.1">
    <property type="nucleotide sequence ID" value="NZ_CALCOC010000010.1"/>
</dbReference>
<dbReference type="InterPro" id="IPR018733">
    <property type="entry name" value="DUF2274"/>
</dbReference>
<dbReference type="Pfam" id="PF10038">
    <property type="entry name" value="DUF2274"/>
    <property type="match status" value="1"/>
</dbReference>
<evidence type="ECO:0000313" key="3">
    <source>
        <dbReference type="Proteomes" id="UP000259610"/>
    </source>
</evidence>
<evidence type="ECO:0000313" key="2">
    <source>
        <dbReference type="EMBL" id="HAE26757.1"/>
    </source>
</evidence>
<accession>A0A3B9GWC3</accession>
<sequence>MTQLKLGPLPKVETVRVSVTMETLLKDALDLYAADYAELYEPVDAAVLIPHMLEAFLRSDRAFMKRHGKSVRKRRDQANLPLRNGVTTPSRESAS</sequence>
<feature type="compositionally biased region" description="Polar residues" evidence="1">
    <location>
        <begin position="85"/>
        <end position="95"/>
    </location>
</feature>
<gene>
    <name evidence="2" type="ORF">DCG58_06335</name>
</gene>
<name>A0A3B9GWC3_9PROT</name>
<reference evidence="2 3" key="1">
    <citation type="journal article" date="2018" name="Nat. Biotechnol.">
        <title>A standardized bacterial taxonomy based on genome phylogeny substantially revises the tree of life.</title>
        <authorList>
            <person name="Parks D.H."/>
            <person name="Chuvochina M."/>
            <person name="Waite D.W."/>
            <person name="Rinke C."/>
            <person name="Skarshewski A."/>
            <person name="Chaumeil P.A."/>
            <person name="Hugenholtz P."/>
        </authorList>
    </citation>
    <scope>NUCLEOTIDE SEQUENCE [LARGE SCALE GENOMIC DNA]</scope>
    <source>
        <strain evidence="2">UBA8733</strain>
    </source>
</reference>
<proteinExistence type="predicted"/>
<dbReference type="AlphaFoldDB" id="A0A3B9GWC3"/>
<protein>
    <submittedName>
        <fullName evidence="2">DUF2274 domain-containing protein</fullName>
    </submittedName>
</protein>
<feature type="region of interest" description="Disordered" evidence="1">
    <location>
        <begin position="67"/>
        <end position="95"/>
    </location>
</feature>
<organism evidence="2 3">
    <name type="scientific">Hyphomonas adhaerens</name>
    <dbReference type="NCBI Taxonomy" id="81029"/>
    <lineage>
        <taxon>Bacteria</taxon>
        <taxon>Pseudomonadati</taxon>
        <taxon>Pseudomonadota</taxon>
        <taxon>Alphaproteobacteria</taxon>
        <taxon>Hyphomonadales</taxon>
        <taxon>Hyphomonadaceae</taxon>
        <taxon>Hyphomonas</taxon>
    </lineage>
</organism>